<proteinExistence type="predicted"/>
<keyword evidence="3" id="KW-1185">Reference proteome</keyword>
<organism evidence="2 3">
    <name type="scientific">Nesidiocoris tenuis</name>
    <dbReference type="NCBI Taxonomy" id="355587"/>
    <lineage>
        <taxon>Eukaryota</taxon>
        <taxon>Metazoa</taxon>
        <taxon>Ecdysozoa</taxon>
        <taxon>Arthropoda</taxon>
        <taxon>Hexapoda</taxon>
        <taxon>Insecta</taxon>
        <taxon>Pterygota</taxon>
        <taxon>Neoptera</taxon>
        <taxon>Paraneoptera</taxon>
        <taxon>Hemiptera</taxon>
        <taxon>Heteroptera</taxon>
        <taxon>Panheteroptera</taxon>
        <taxon>Cimicomorpha</taxon>
        <taxon>Miridae</taxon>
        <taxon>Dicyphina</taxon>
        <taxon>Nesidiocoris</taxon>
    </lineage>
</organism>
<evidence type="ECO:0000313" key="2">
    <source>
        <dbReference type="EMBL" id="CAB0014631.1"/>
    </source>
</evidence>
<protein>
    <submittedName>
        <fullName evidence="2">Uncharacterized protein</fullName>
    </submittedName>
</protein>
<feature type="region of interest" description="Disordered" evidence="1">
    <location>
        <begin position="1"/>
        <end position="53"/>
    </location>
</feature>
<name>A0A6H5HDP7_9HEMI</name>
<dbReference type="AlphaFoldDB" id="A0A6H5HDP7"/>
<sequence length="81" mass="9098">MSFFVPSSDCNTSSHPRRDPHSHTIRAQIKYSTLRGHNHPPVHEERRNEGDFTPCVAMDSRGVSEGMPKLVTNSKPLIMIA</sequence>
<feature type="compositionally biased region" description="Basic and acidic residues" evidence="1">
    <location>
        <begin position="41"/>
        <end position="50"/>
    </location>
</feature>
<evidence type="ECO:0000256" key="1">
    <source>
        <dbReference type="SAM" id="MobiDB-lite"/>
    </source>
</evidence>
<dbReference type="EMBL" id="CADCXU010028138">
    <property type="protein sequence ID" value="CAB0014631.1"/>
    <property type="molecule type" value="Genomic_DNA"/>
</dbReference>
<gene>
    <name evidence="2" type="ORF">NTEN_LOCUS19047</name>
</gene>
<dbReference type="Proteomes" id="UP000479000">
    <property type="component" value="Unassembled WGS sequence"/>
</dbReference>
<evidence type="ECO:0000313" key="3">
    <source>
        <dbReference type="Proteomes" id="UP000479000"/>
    </source>
</evidence>
<reference evidence="2 3" key="1">
    <citation type="submission" date="2020-02" db="EMBL/GenBank/DDBJ databases">
        <authorList>
            <person name="Ferguson B K."/>
        </authorList>
    </citation>
    <scope>NUCLEOTIDE SEQUENCE [LARGE SCALE GENOMIC DNA]</scope>
</reference>
<accession>A0A6H5HDP7</accession>
<feature type="non-terminal residue" evidence="2">
    <location>
        <position position="81"/>
    </location>
</feature>